<dbReference type="InterPro" id="IPR013893">
    <property type="entry name" value="RNase_P_Rpp40"/>
</dbReference>
<dbReference type="GO" id="GO:0000172">
    <property type="term" value="C:ribonuclease MRP complex"/>
    <property type="evidence" value="ECO:0007669"/>
    <property type="project" value="TreeGrafter"/>
</dbReference>
<accession>A0A0F4GIW5</accession>
<sequence>MFNLSPTSGPKPKCILTTTKLPNFLDHEQPPTKKRPFSTLLTQNFTHTFNLLLPSSAAETLQSHLSSSPSFNGKSTYSLLHLPPLALLTNPFFTTYIKSGNILMHSSGRPGMDSPILSLSNGVLRIEVDKPTFERLGLEGKSMPTFGRKHVKARFAIELDLRLPSMMRGKKGFDRVVWAFGNVLTETLTWVFCDLAGGEGEGKAVIEEHAPVVKEVKAEVLDVGRALVPVFPTRVKEQEYAEAAEVLEWLSLGMLRSPRILKEDDVDVFLSRYRVPNDAGEPREQDLVRLQWRGLIPPTFAHKILLAATKAAGQQWVAVNGQAFGGEAYMILINEGHSTTWEYKD</sequence>
<dbReference type="PANTHER" id="PTHR15396:SF1">
    <property type="entry name" value="RIBONUCLEASE P PROTEIN SUBUNIT P40"/>
    <property type="match status" value="1"/>
</dbReference>
<dbReference type="GO" id="GO:0000447">
    <property type="term" value="P:endonucleolytic cleavage in ITS1 to separate SSU-rRNA from 5.8S rRNA and LSU-rRNA from tricistronic rRNA transcript (SSU-rRNA, 5.8S rRNA, LSU-rRNA)"/>
    <property type="evidence" value="ECO:0007669"/>
    <property type="project" value="TreeGrafter"/>
</dbReference>
<name>A0A0F4GIW5_9PEZI</name>
<dbReference type="Pfam" id="PF08584">
    <property type="entry name" value="Ribonuc_P_40"/>
    <property type="match status" value="1"/>
</dbReference>
<dbReference type="STRING" id="1047168.A0A0F4GIW5"/>
<evidence type="ECO:0000313" key="2">
    <source>
        <dbReference type="Proteomes" id="UP000033647"/>
    </source>
</evidence>
<dbReference type="GO" id="GO:0000171">
    <property type="term" value="F:ribonuclease MRP activity"/>
    <property type="evidence" value="ECO:0007669"/>
    <property type="project" value="TreeGrafter"/>
</dbReference>
<evidence type="ECO:0000313" key="1">
    <source>
        <dbReference type="EMBL" id="KJX96992.1"/>
    </source>
</evidence>
<dbReference type="GO" id="GO:0004526">
    <property type="term" value="F:ribonuclease P activity"/>
    <property type="evidence" value="ECO:0007669"/>
    <property type="project" value="TreeGrafter"/>
</dbReference>
<dbReference type="GO" id="GO:0001682">
    <property type="term" value="P:tRNA 5'-leader removal"/>
    <property type="evidence" value="ECO:0007669"/>
    <property type="project" value="InterPro"/>
</dbReference>
<comment type="caution">
    <text evidence="1">The sequence shown here is derived from an EMBL/GenBank/DDBJ whole genome shotgun (WGS) entry which is preliminary data.</text>
</comment>
<proteinExistence type="predicted"/>
<protein>
    <submittedName>
        <fullName evidence="1">Ribonuclease p protein subunit</fullName>
    </submittedName>
</protein>
<dbReference type="AlphaFoldDB" id="A0A0F4GIW5"/>
<dbReference type="GO" id="GO:0030681">
    <property type="term" value="C:multimeric ribonuclease P complex"/>
    <property type="evidence" value="ECO:0007669"/>
    <property type="project" value="TreeGrafter"/>
</dbReference>
<dbReference type="Proteomes" id="UP000033647">
    <property type="component" value="Unassembled WGS sequence"/>
</dbReference>
<dbReference type="EMBL" id="LAFY01000584">
    <property type="protein sequence ID" value="KJX96992.1"/>
    <property type="molecule type" value="Genomic_DNA"/>
</dbReference>
<gene>
    <name evidence="1" type="ORF">TI39_contig592g00017</name>
</gene>
<keyword evidence="2" id="KW-1185">Reference proteome</keyword>
<organism evidence="1 2">
    <name type="scientific">Zymoseptoria brevis</name>
    <dbReference type="NCBI Taxonomy" id="1047168"/>
    <lineage>
        <taxon>Eukaryota</taxon>
        <taxon>Fungi</taxon>
        <taxon>Dikarya</taxon>
        <taxon>Ascomycota</taxon>
        <taxon>Pezizomycotina</taxon>
        <taxon>Dothideomycetes</taxon>
        <taxon>Dothideomycetidae</taxon>
        <taxon>Mycosphaerellales</taxon>
        <taxon>Mycosphaerellaceae</taxon>
        <taxon>Zymoseptoria</taxon>
    </lineage>
</organism>
<dbReference type="OrthoDB" id="63112at2759"/>
<reference evidence="1 2" key="1">
    <citation type="submission" date="2015-03" db="EMBL/GenBank/DDBJ databases">
        <title>RNA-seq based gene annotation and comparative genomics of four Zymoseptoria species reveal species-specific pathogenicity related genes and transposable element activity.</title>
        <authorList>
            <person name="Grandaubert J."/>
            <person name="Bhattacharyya A."/>
            <person name="Stukenbrock E.H."/>
        </authorList>
    </citation>
    <scope>NUCLEOTIDE SEQUENCE [LARGE SCALE GENOMIC DNA]</scope>
    <source>
        <strain evidence="1 2">Zb18110</strain>
    </source>
</reference>
<dbReference type="PANTHER" id="PTHR15396">
    <property type="entry name" value="RIBONUCLEASE P PROTEIN SUBUNIT P40"/>
    <property type="match status" value="1"/>
</dbReference>